<keyword evidence="6 11" id="KW-1133">Transmembrane helix</keyword>
<evidence type="ECO:0000259" key="12">
    <source>
        <dbReference type="Pfam" id="PF10699"/>
    </source>
</evidence>
<gene>
    <name evidence="13" type="ORF">MHI_LOCUS649790</name>
</gene>
<dbReference type="GO" id="GO:0005886">
    <property type="term" value="C:plasma membrane"/>
    <property type="evidence" value="ECO:0007669"/>
    <property type="project" value="UniProtKB-SubCell"/>
</dbReference>
<evidence type="ECO:0000256" key="5">
    <source>
        <dbReference type="ARBA" id="ARBA00022729"/>
    </source>
</evidence>
<keyword evidence="8 11" id="KW-0472">Membrane</keyword>
<comment type="caution">
    <text evidence="13">The sequence shown here is derived from an EMBL/GenBank/DDBJ whole genome shotgun (WGS) entry which is preliminary data.</text>
</comment>
<dbReference type="AlphaFoldDB" id="A0A6V7HBZ3"/>
<dbReference type="Proteomes" id="UP000752696">
    <property type="component" value="Unassembled WGS sequence"/>
</dbReference>
<dbReference type="PANTHER" id="PTHR31764:SF0">
    <property type="entry name" value="GENERATIVE CELL SPECIFIC-1_HAP2 DOMAIN-CONTAINING PROTEIN"/>
    <property type="match status" value="1"/>
</dbReference>
<protein>
    <recommendedName>
        <fullName evidence="12">Generative cell specific-1/HAP2 domain-containing protein</fullName>
    </recommendedName>
</protein>
<feature type="domain" description="Generative cell specific-1/HAP2" evidence="12">
    <location>
        <begin position="28"/>
        <end position="288"/>
    </location>
</feature>
<keyword evidence="9" id="KW-1015">Disulfide bond</keyword>
<keyword evidence="7" id="KW-0446">Lipid-binding</keyword>
<feature type="non-terminal residue" evidence="13">
    <location>
        <position position="1"/>
    </location>
</feature>
<dbReference type="GO" id="GO:0008289">
    <property type="term" value="F:lipid binding"/>
    <property type="evidence" value="ECO:0007669"/>
    <property type="project" value="UniProtKB-KW"/>
</dbReference>
<dbReference type="InterPro" id="IPR018928">
    <property type="entry name" value="HAP2/GCS1_dom"/>
</dbReference>
<evidence type="ECO:0000256" key="2">
    <source>
        <dbReference type="ARBA" id="ARBA00010929"/>
    </source>
</evidence>
<evidence type="ECO:0000256" key="11">
    <source>
        <dbReference type="SAM" id="Phobius"/>
    </source>
</evidence>
<feature type="transmembrane region" description="Helical" evidence="11">
    <location>
        <begin position="339"/>
        <end position="364"/>
    </location>
</feature>
<evidence type="ECO:0000256" key="10">
    <source>
        <dbReference type="ARBA" id="ARBA00023279"/>
    </source>
</evidence>
<keyword evidence="5" id="KW-0732">Signal</keyword>
<evidence type="ECO:0000313" key="13">
    <source>
        <dbReference type="EMBL" id="CAD1476504.1"/>
    </source>
</evidence>
<dbReference type="PANTHER" id="PTHR31764">
    <property type="entry name" value="PROTEIN HAPLESS 2"/>
    <property type="match status" value="1"/>
</dbReference>
<evidence type="ECO:0000256" key="8">
    <source>
        <dbReference type="ARBA" id="ARBA00023136"/>
    </source>
</evidence>
<dbReference type="GO" id="GO:0007338">
    <property type="term" value="P:single fertilization"/>
    <property type="evidence" value="ECO:0007669"/>
    <property type="project" value="UniProtKB-KW"/>
</dbReference>
<accession>A0A6V7HBZ3</accession>
<dbReference type="InterPro" id="IPR040326">
    <property type="entry name" value="HAP2/GCS1"/>
</dbReference>
<name>A0A6V7HBZ3_9HYME</name>
<feature type="transmembrane region" description="Helical" evidence="11">
    <location>
        <begin position="440"/>
        <end position="459"/>
    </location>
</feature>
<keyword evidence="3" id="KW-1003">Cell membrane</keyword>
<keyword evidence="10" id="KW-0278">Fertilization</keyword>
<evidence type="ECO:0000256" key="3">
    <source>
        <dbReference type="ARBA" id="ARBA00022475"/>
    </source>
</evidence>
<evidence type="ECO:0000256" key="7">
    <source>
        <dbReference type="ARBA" id="ARBA00023121"/>
    </source>
</evidence>
<evidence type="ECO:0000256" key="4">
    <source>
        <dbReference type="ARBA" id="ARBA00022692"/>
    </source>
</evidence>
<organism evidence="13 14">
    <name type="scientific">Heterotrigona itama</name>
    <dbReference type="NCBI Taxonomy" id="395501"/>
    <lineage>
        <taxon>Eukaryota</taxon>
        <taxon>Metazoa</taxon>
        <taxon>Ecdysozoa</taxon>
        <taxon>Arthropoda</taxon>
        <taxon>Hexapoda</taxon>
        <taxon>Insecta</taxon>
        <taxon>Pterygota</taxon>
        <taxon>Neoptera</taxon>
        <taxon>Endopterygota</taxon>
        <taxon>Hymenoptera</taxon>
        <taxon>Apocrita</taxon>
        <taxon>Aculeata</taxon>
        <taxon>Apoidea</taxon>
        <taxon>Anthophila</taxon>
        <taxon>Apidae</taxon>
        <taxon>Heterotrigona</taxon>
    </lineage>
</organism>
<evidence type="ECO:0000313" key="14">
    <source>
        <dbReference type="Proteomes" id="UP000752696"/>
    </source>
</evidence>
<comment type="subcellular location">
    <subcellularLocation>
        <location evidence="1">Cell membrane</location>
        <topology evidence="1">Single-pass type I membrane protein</topology>
    </subcellularLocation>
</comment>
<keyword evidence="14" id="KW-1185">Reference proteome</keyword>
<dbReference type="Pfam" id="PF10699">
    <property type="entry name" value="HAP2-GCS1"/>
    <property type="match status" value="1"/>
</dbReference>
<sequence length="538" mass="60797">ENTVIVAYDDVRSASSIEYSLNPRTDRLLVPSTLSGKRSKYSEAEGFEKSYQRKFWLHGAGWSSEYLVVQADKINEDANECDKAGVGFTAFAGQPDRCERVSGTCLKNQPLDYWRHDIEARESGRAGCYFLSNFARVPNEAIKYNVNGTGSREFLALEYHSLHVSVIDVELRDDYNNLLRAGSSARLTEVHTDNTAIDYTVITLLITNKGSSSSSYRARITDCPKGVPVSWLNAESPTKTISPHRDRKVALNLNGRVSLNEFSCSVVLLNRNDEPAAQREIKVRKMDRCSCVGHCECSCLSDSRDEEHCQPMSKEHYQAAGFQGPILIKRVEPSTWPDAVTIVCLVLLTLLLFFLLLGFLKWIIGICVPVVSRWGLDALLETRKMTKYLERDLKSRNVVFNRYGQPVHPDTGRKSVRFTDSCTSKYHCNARWSFPRVAEFFLNLTFFFIYPFGMLCLSCKEPRCSCQPNNSGQSKANLKVSEKGDSPTMICVSTYGDGIDSKMEAEDTRYVIDELKKSQESLQNYNRYKVDVDKSLLS</sequence>
<proteinExistence type="inferred from homology"/>
<evidence type="ECO:0000256" key="1">
    <source>
        <dbReference type="ARBA" id="ARBA00004251"/>
    </source>
</evidence>
<dbReference type="EMBL" id="CAJDYZ010009430">
    <property type="protein sequence ID" value="CAD1476504.1"/>
    <property type="molecule type" value="Genomic_DNA"/>
</dbReference>
<dbReference type="OrthoDB" id="44061at2759"/>
<reference evidence="13" key="1">
    <citation type="submission" date="2020-07" db="EMBL/GenBank/DDBJ databases">
        <authorList>
            <person name="Nazaruddin N."/>
        </authorList>
    </citation>
    <scope>NUCLEOTIDE SEQUENCE</scope>
</reference>
<evidence type="ECO:0000256" key="9">
    <source>
        <dbReference type="ARBA" id="ARBA00023157"/>
    </source>
</evidence>
<evidence type="ECO:0000256" key="6">
    <source>
        <dbReference type="ARBA" id="ARBA00022989"/>
    </source>
</evidence>
<comment type="similarity">
    <text evidence="2">Belongs to the HAP2/GCS1 family.</text>
</comment>
<keyword evidence="4 11" id="KW-0812">Transmembrane</keyword>